<dbReference type="Proteomes" id="UP000073816">
    <property type="component" value="Chromosome"/>
</dbReference>
<protein>
    <submittedName>
        <fullName evidence="1">Uncharacterized protein</fullName>
    </submittedName>
</protein>
<evidence type="ECO:0000313" key="1">
    <source>
        <dbReference type="EMBL" id="AMQ57163.1"/>
    </source>
</evidence>
<dbReference type="STRING" id="1727163.AO498_12010"/>
<reference evidence="2" key="1">
    <citation type="submission" date="2015-09" db="EMBL/GenBank/DDBJ databases">
        <title>Complete sequence of Algoriphagus sp. M8-2.</title>
        <authorList>
            <person name="Shintani M."/>
        </authorList>
    </citation>
    <scope>NUCLEOTIDE SEQUENCE [LARGE SCALE GENOMIC DNA]</scope>
    <source>
        <strain evidence="2">M8-2</strain>
    </source>
</reference>
<dbReference type="EMBL" id="CP012836">
    <property type="protein sequence ID" value="AMQ57163.1"/>
    <property type="molecule type" value="Genomic_DNA"/>
</dbReference>
<dbReference type="OrthoDB" id="825882at2"/>
<gene>
    <name evidence="1" type="ORF">AO498_12010</name>
</gene>
<dbReference type="RefSeq" id="WP_067547890.1">
    <property type="nucleotide sequence ID" value="NZ_CP012836.1"/>
</dbReference>
<evidence type="ECO:0000313" key="2">
    <source>
        <dbReference type="Proteomes" id="UP000073816"/>
    </source>
</evidence>
<proteinExistence type="predicted"/>
<organism evidence="1 2">
    <name type="scientific">Algoriphagus sanaruensis</name>
    <dbReference type="NCBI Taxonomy" id="1727163"/>
    <lineage>
        <taxon>Bacteria</taxon>
        <taxon>Pseudomonadati</taxon>
        <taxon>Bacteroidota</taxon>
        <taxon>Cytophagia</taxon>
        <taxon>Cytophagales</taxon>
        <taxon>Cyclobacteriaceae</taxon>
        <taxon>Algoriphagus</taxon>
    </lineage>
</organism>
<accession>A0A142EPV8</accession>
<dbReference type="AlphaFoldDB" id="A0A142EPV8"/>
<reference evidence="1 2" key="2">
    <citation type="journal article" date="2016" name="Genome Announc.">
        <title>Complete Genome Sequence of Algoriphagus sp. Strain M8-2, Isolated from a Brackish Lake.</title>
        <authorList>
            <person name="Muraguchi Y."/>
            <person name="Kushimoto K."/>
            <person name="Ohtsubo Y."/>
            <person name="Suzuki T."/>
            <person name="Dohra H."/>
            <person name="Kimbara K."/>
            <person name="Shintani M."/>
        </authorList>
    </citation>
    <scope>NUCLEOTIDE SEQUENCE [LARGE SCALE GENOMIC DNA]</scope>
    <source>
        <strain evidence="1 2">M8-2</strain>
    </source>
</reference>
<keyword evidence="2" id="KW-1185">Reference proteome</keyword>
<sequence>MQETWTFDFVPTEKMDQDLVHLISKKEKELGIFLTYYFKKEGAVVEKVRLFGSPEFESKFKGVIKLEFDLVFFNACLAISENNTETIKINFEIEPEIQKIILTGPYWPSREMDEI</sequence>
<dbReference type="KEGG" id="alm:AO498_12010"/>
<name>A0A142EPV8_9BACT</name>
<dbReference type="PATRIC" id="fig|1727163.4.peg.2511"/>